<evidence type="ECO:0000256" key="8">
    <source>
        <dbReference type="ARBA" id="ARBA00023136"/>
    </source>
</evidence>
<keyword evidence="6" id="KW-0967">Endosome</keyword>
<dbReference type="FunFam" id="1.10.10.10:FF:000397">
    <property type="entry name" value="Vacuolar-sorting protein SNF8"/>
    <property type="match status" value="1"/>
</dbReference>
<accession>A0A0C7MUR8</accession>
<dbReference type="InterPro" id="IPR040608">
    <property type="entry name" value="Snf8/Vps36"/>
</dbReference>
<dbReference type="InterPro" id="IPR016689">
    <property type="entry name" value="ESCRT-2_cplx_Snf8"/>
</dbReference>
<proteinExistence type="inferred from homology"/>
<keyword evidence="11" id="KW-1185">Reference proteome</keyword>
<dbReference type="GO" id="GO:0000742">
    <property type="term" value="P:karyogamy involved in conjugation with cellular fusion"/>
    <property type="evidence" value="ECO:0007669"/>
    <property type="project" value="EnsemblFungi"/>
</dbReference>
<dbReference type="PANTHER" id="PTHR12806">
    <property type="entry name" value="EAP30 SUBUNIT OF ELL COMPLEX"/>
    <property type="match status" value="1"/>
</dbReference>
<evidence type="ECO:0000256" key="3">
    <source>
        <dbReference type="ARBA" id="ARBA00009834"/>
    </source>
</evidence>
<gene>
    <name evidence="10" type="ORF">LALA0_S08e05160g</name>
</gene>
<dbReference type="PANTHER" id="PTHR12806:SF0">
    <property type="entry name" value="VACUOLAR-SORTING PROTEIN SNF8"/>
    <property type="match status" value="1"/>
</dbReference>
<dbReference type="GO" id="GO:1904669">
    <property type="term" value="P:ATP export"/>
    <property type="evidence" value="ECO:0007669"/>
    <property type="project" value="EnsemblFungi"/>
</dbReference>
<evidence type="ECO:0000256" key="2">
    <source>
        <dbReference type="ARBA" id="ARBA00004496"/>
    </source>
</evidence>
<dbReference type="Proteomes" id="UP000054304">
    <property type="component" value="Unassembled WGS sequence"/>
</dbReference>
<evidence type="ECO:0000256" key="9">
    <source>
        <dbReference type="SAM" id="Coils"/>
    </source>
</evidence>
<reference evidence="10 11" key="1">
    <citation type="submission" date="2014-12" db="EMBL/GenBank/DDBJ databases">
        <authorList>
            <person name="Neuveglise Cecile"/>
        </authorList>
    </citation>
    <scope>NUCLEOTIDE SEQUENCE [LARGE SCALE GENOMIC DNA]</scope>
    <source>
        <strain evidence="10 11">CBS 12615</strain>
    </source>
</reference>
<dbReference type="InterPro" id="IPR036388">
    <property type="entry name" value="WH-like_DNA-bd_sf"/>
</dbReference>
<dbReference type="Gene3D" id="6.10.140.180">
    <property type="match status" value="1"/>
</dbReference>
<comment type="subcellular location">
    <subcellularLocation>
        <location evidence="2">Cytoplasm</location>
    </subcellularLocation>
    <subcellularLocation>
        <location evidence="1">Endosome membrane</location>
        <topology evidence="1">Peripheral membrane protein</topology>
    </subcellularLocation>
</comment>
<feature type="coiled-coil region" evidence="9">
    <location>
        <begin position="13"/>
        <end position="40"/>
    </location>
</feature>
<dbReference type="GO" id="GO:0043328">
    <property type="term" value="P:protein transport to vacuole involved in ubiquitin-dependent protein catabolic process via the multivesicular body sorting pathway"/>
    <property type="evidence" value="ECO:0007669"/>
    <property type="project" value="EnsemblFungi"/>
</dbReference>
<comment type="similarity">
    <text evidence="3">Belongs to the SNF8 family.</text>
</comment>
<dbReference type="RefSeq" id="XP_022629763.1">
    <property type="nucleotide sequence ID" value="XM_022771155.1"/>
</dbReference>
<evidence type="ECO:0000256" key="7">
    <source>
        <dbReference type="ARBA" id="ARBA00022927"/>
    </source>
</evidence>
<dbReference type="OrthoDB" id="283883at2759"/>
<name>A0A0C7MUR8_9SACH</name>
<dbReference type="InterPro" id="IPR036390">
    <property type="entry name" value="WH_DNA-bd_sf"/>
</dbReference>
<sequence length="234" mass="27050">MRHGLAAFDPDGSKRFEATATVLNRQNRELDEQLRVFQSRLVAFAKDHNSELKGNADFRMKFIKMCTSIGIDPIFLFDKERHLFDVNDFFYEICVKVIEICRKTKDLNGGVISFDELHKGYFELYKVDMNDLQKAVEMLDTLAGGFQTFTIKNKKYLRSVPNELTNDQTEILQVCSILGYASIPLLKLNLDWKPVRSDAVLKEMVAKGILWVDNQARGEILYWDPAWIVRSNLD</sequence>
<evidence type="ECO:0000256" key="1">
    <source>
        <dbReference type="ARBA" id="ARBA00004481"/>
    </source>
</evidence>
<evidence type="ECO:0000313" key="10">
    <source>
        <dbReference type="EMBL" id="CEP63550.1"/>
    </source>
</evidence>
<evidence type="ECO:0000313" key="11">
    <source>
        <dbReference type="Proteomes" id="UP000054304"/>
    </source>
</evidence>
<keyword evidence="4" id="KW-0813">Transport</keyword>
<evidence type="ECO:0000256" key="5">
    <source>
        <dbReference type="ARBA" id="ARBA00022490"/>
    </source>
</evidence>
<dbReference type="GeneID" id="34687062"/>
<organism evidence="10 11">
    <name type="scientific">Lachancea lanzarotensis</name>
    <dbReference type="NCBI Taxonomy" id="1245769"/>
    <lineage>
        <taxon>Eukaryota</taxon>
        <taxon>Fungi</taxon>
        <taxon>Dikarya</taxon>
        <taxon>Ascomycota</taxon>
        <taxon>Saccharomycotina</taxon>
        <taxon>Saccharomycetes</taxon>
        <taxon>Saccharomycetales</taxon>
        <taxon>Saccharomycetaceae</taxon>
        <taxon>Lachancea</taxon>
    </lineage>
</organism>
<dbReference type="AlphaFoldDB" id="A0A0C7MUR8"/>
<dbReference type="HOGENOM" id="CLU_070147_0_1_1"/>
<dbReference type="GO" id="GO:0000122">
    <property type="term" value="P:negative regulation of transcription by RNA polymerase II"/>
    <property type="evidence" value="ECO:0007669"/>
    <property type="project" value="EnsemblFungi"/>
</dbReference>
<evidence type="ECO:0000256" key="6">
    <source>
        <dbReference type="ARBA" id="ARBA00022753"/>
    </source>
</evidence>
<keyword evidence="9" id="KW-0175">Coiled coil</keyword>
<dbReference type="Pfam" id="PF04157">
    <property type="entry name" value="EAP30"/>
    <property type="match status" value="1"/>
</dbReference>
<dbReference type="EMBL" id="LN736367">
    <property type="protein sequence ID" value="CEP63550.1"/>
    <property type="molecule type" value="Genomic_DNA"/>
</dbReference>
<dbReference type="GO" id="GO:0000814">
    <property type="term" value="C:ESCRT II complex"/>
    <property type="evidence" value="ECO:0007669"/>
    <property type="project" value="EnsemblFungi"/>
</dbReference>
<keyword evidence="5" id="KW-0963">Cytoplasm</keyword>
<keyword evidence="8" id="KW-0472">Membrane</keyword>
<evidence type="ECO:0000256" key="4">
    <source>
        <dbReference type="ARBA" id="ARBA00022448"/>
    </source>
</evidence>
<dbReference type="Gene3D" id="1.10.10.10">
    <property type="entry name" value="Winged helix-like DNA-binding domain superfamily/Winged helix DNA-binding domain"/>
    <property type="match status" value="2"/>
</dbReference>
<dbReference type="GO" id="GO:0006623">
    <property type="term" value="P:protein targeting to vacuole"/>
    <property type="evidence" value="ECO:0007669"/>
    <property type="project" value="EnsemblFungi"/>
</dbReference>
<protein>
    <submittedName>
        <fullName evidence="10">LALA0S08e05160g1_1</fullName>
    </submittedName>
</protein>
<keyword evidence="7" id="KW-0653">Protein transport</keyword>
<dbReference type="GO" id="GO:0016604">
    <property type="term" value="C:nuclear body"/>
    <property type="evidence" value="ECO:0007669"/>
    <property type="project" value="EnsemblFungi"/>
</dbReference>
<dbReference type="SUPFAM" id="SSF46785">
    <property type="entry name" value="Winged helix' DNA-binding domain"/>
    <property type="match status" value="2"/>
</dbReference>
<dbReference type="STRING" id="1245769.A0A0C7MUR8"/>